<dbReference type="PANTHER" id="PTHR43209">
    <property type="entry name" value="TRNA SULFURTRANSFERASE"/>
    <property type="match status" value="1"/>
</dbReference>
<dbReference type="GO" id="GO:0052837">
    <property type="term" value="P:thiazole biosynthetic process"/>
    <property type="evidence" value="ECO:0007669"/>
    <property type="project" value="TreeGrafter"/>
</dbReference>
<dbReference type="InterPro" id="IPR014729">
    <property type="entry name" value="Rossmann-like_a/b/a_fold"/>
</dbReference>
<evidence type="ECO:0000259" key="3">
    <source>
        <dbReference type="Pfam" id="PF02568"/>
    </source>
</evidence>
<dbReference type="Proteomes" id="UP000886101">
    <property type="component" value="Unassembled WGS sequence"/>
</dbReference>
<dbReference type="GO" id="GO:0005829">
    <property type="term" value="C:cytosol"/>
    <property type="evidence" value="ECO:0007669"/>
    <property type="project" value="TreeGrafter"/>
</dbReference>
<evidence type="ECO:0000256" key="2">
    <source>
        <dbReference type="ARBA" id="ARBA00022840"/>
    </source>
</evidence>
<proteinExistence type="predicted"/>
<dbReference type="EMBL" id="DROK01000066">
    <property type="protein sequence ID" value="HHI96672.1"/>
    <property type="molecule type" value="Genomic_DNA"/>
</dbReference>
<comment type="caution">
    <text evidence="4">The sequence shown here is derived from an EMBL/GenBank/DDBJ whole genome shotgun (WGS) entry which is preliminary data.</text>
</comment>
<name>A0A7V5NYR0_9BACT</name>
<dbReference type="PANTHER" id="PTHR43209:SF1">
    <property type="entry name" value="TRNA SULFURTRANSFERASE"/>
    <property type="match status" value="1"/>
</dbReference>
<dbReference type="InterPro" id="IPR020536">
    <property type="entry name" value="ThiI_AANH"/>
</dbReference>
<dbReference type="GO" id="GO:0002937">
    <property type="term" value="P:tRNA 4-thiouridine biosynthesis"/>
    <property type="evidence" value="ECO:0007669"/>
    <property type="project" value="TreeGrafter"/>
</dbReference>
<dbReference type="SUPFAM" id="SSF52402">
    <property type="entry name" value="Adenine nucleotide alpha hydrolases-like"/>
    <property type="match status" value="1"/>
</dbReference>
<evidence type="ECO:0000313" key="4">
    <source>
        <dbReference type="EMBL" id="HHI96672.1"/>
    </source>
</evidence>
<dbReference type="GO" id="GO:0005524">
    <property type="term" value="F:ATP binding"/>
    <property type="evidence" value="ECO:0007669"/>
    <property type="project" value="UniProtKB-KW"/>
</dbReference>
<sequence>MAEKSLFLASFSGEIGTKRPATQADLKALVQENLKRRARALGFKLKLADFRGRLKIANKEPSSDQALERLLLTHPGLGKLAYFYQVDEKFSLVDLLPDRPFTFELYVTKWQDQGTKAKALEIKRDLLARLKEEAQRRLSGWDNHPVPHLSLELEAYEEGVFLLKNLAQPGARGLPVGSGGRGLVLFSGGPDSLLAVWLLLKRGLSLTLLFFSDGDPQRETLVQEAATNLAYFFPEGEVTLLTLAYRPFLEELKNAVPERERCLFCKALMLRLAERVLEKEGAEVLVTGDILGEQASQTLAALNFISQGRPVLRPVLAFAKEEIFETLYTLGLKEVATRALPACPFAPKRPRTAPRKGPFKTEKILRKLGRKPLNLRRMTLKAKGAKP</sequence>
<dbReference type="Gene3D" id="3.40.50.620">
    <property type="entry name" value="HUPs"/>
    <property type="match status" value="1"/>
</dbReference>
<organism evidence="4">
    <name type="scientific">Thermodesulfatator atlanticus</name>
    <dbReference type="NCBI Taxonomy" id="501497"/>
    <lineage>
        <taxon>Bacteria</taxon>
        <taxon>Pseudomonadati</taxon>
        <taxon>Thermodesulfobacteriota</taxon>
        <taxon>Thermodesulfobacteria</taxon>
        <taxon>Thermodesulfobacteriales</taxon>
        <taxon>Thermodesulfatatoraceae</taxon>
        <taxon>Thermodesulfatator</taxon>
    </lineage>
</organism>
<protein>
    <recommendedName>
        <fullName evidence="3">Thil AANH domain-containing protein</fullName>
    </recommendedName>
</protein>
<dbReference type="GO" id="GO:0004810">
    <property type="term" value="F:CCA tRNA nucleotidyltransferase activity"/>
    <property type="evidence" value="ECO:0007669"/>
    <property type="project" value="InterPro"/>
</dbReference>
<feature type="domain" description="Thil AANH" evidence="3">
    <location>
        <begin position="177"/>
        <end position="357"/>
    </location>
</feature>
<dbReference type="AlphaFoldDB" id="A0A7V5NYR0"/>
<dbReference type="InterPro" id="IPR050102">
    <property type="entry name" value="tRNA_sulfurtransferase_ThiI"/>
</dbReference>
<dbReference type="Pfam" id="PF02568">
    <property type="entry name" value="ThiI"/>
    <property type="match status" value="1"/>
</dbReference>
<keyword evidence="1" id="KW-0547">Nucleotide-binding</keyword>
<accession>A0A7V5NYR0</accession>
<gene>
    <name evidence="4" type="ORF">ENJ96_02345</name>
</gene>
<evidence type="ECO:0000256" key="1">
    <source>
        <dbReference type="ARBA" id="ARBA00022741"/>
    </source>
</evidence>
<reference evidence="4" key="1">
    <citation type="journal article" date="2020" name="mSystems">
        <title>Genome- and Community-Level Interaction Insights into Carbon Utilization and Element Cycling Functions of Hydrothermarchaeota in Hydrothermal Sediment.</title>
        <authorList>
            <person name="Zhou Z."/>
            <person name="Liu Y."/>
            <person name="Xu W."/>
            <person name="Pan J."/>
            <person name="Luo Z.H."/>
            <person name="Li M."/>
        </authorList>
    </citation>
    <scope>NUCLEOTIDE SEQUENCE [LARGE SCALE GENOMIC DNA]</scope>
    <source>
        <strain evidence="4">HyVt-533</strain>
    </source>
</reference>
<keyword evidence="2" id="KW-0067">ATP-binding</keyword>